<evidence type="ECO:0000313" key="7">
    <source>
        <dbReference type="Proteomes" id="UP000283509"/>
    </source>
</evidence>
<dbReference type="InterPro" id="IPR014720">
    <property type="entry name" value="dsRBD_dom"/>
</dbReference>
<dbReference type="GO" id="GO:0048024">
    <property type="term" value="P:regulation of mRNA splicing, via spliceosome"/>
    <property type="evidence" value="ECO:0007669"/>
    <property type="project" value="TreeGrafter"/>
</dbReference>
<reference evidence="6 7" key="1">
    <citation type="submission" date="2018-04" db="EMBL/GenBank/DDBJ databases">
        <authorList>
            <person name="Zhang X."/>
            <person name="Yuan J."/>
            <person name="Li F."/>
            <person name="Xiang J."/>
        </authorList>
    </citation>
    <scope>NUCLEOTIDE SEQUENCE [LARGE SCALE GENOMIC DNA]</scope>
    <source>
        <tissue evidence="6">Muscle</tissue>
    </source>
</reference>
<dbReference type="PROSITE" id="PS50137">
    <property type="entry name" value="DS_RBD"/>
    <property type="match status" value="1"/>
</dbReference>
<feature type="compositionally biased region" description="Basic and acidic residues" evidence="3">
    <location>
        <begin position="155"/>
        <end position="165"/>
    </location>
</feature>
<dbReference type="GO" id="GO:0051726">
    <property type="term" value="P:regulation of cell cycle"/>
    <property type="evidence" value="ECO:0007669"/>
    <property type="project" value="InterPro"/>
</dbReference>
<dbReference type="STRING" id="6689.A0A423U142"/>
<evidence type="ECO:0000256" key="2">
    <source>
        <dbReference type="PROSITE-ProRule" id="PRU00266"/>
    </source>
</evidence>
<keyword evidence="1 2" id="KW-0694">RNA-binding</keyword>
<name>A0A423U142_PENVA</name>
<keyword evidence="7" id="KW-1185">Reference proteome</keyword>
<dbReference type="Pfam" id="PF00035">
    <property type="entry name" value="dsrm"/>
    <property type="match status" value="1"/>
</dbReference>
<proteinExistence type="predicted"/>
<evidence type="ECO:0000313" key="6">
    <source>
        <dbReference type="EMBL" id="ROT82421.1"/>
    </source>
</evidence>
<dbReference type="AlphaFoldDB" id="A0A423U142"/>
<dbReference type="Pfam" id="PF01585">
    <property type="entry name" value="G-patch"/>
    <property type="match status" value="1"/>
</dbReference>
<feature type="domain" description="DRBM" evidence="4">
    <location>
        <begin position="79"/>
        <end position="149"/>
    </location>
</feature>
<dbReference type="PANTHER" id="PTHR46528">
    <property type="entry name" value="PROTEIN SON"/>
    <property type="match status" value="1"/>
</dbReference>
<dbReference type="PANTHER" id="PTHR46528:SF1">
    <property type="entry name" value="PROTEIN SON"/>
    <property type="match status" value="1"/>
</dbReference>
<evidence type="ECO:0000259" key="4">
    <source>
        <dbReference type="PROSITE" id="PS50137"/>
    </source>
</evidence>
<feature type="region of interest" description="Disordered" evidence="3">
    <location>
        <begin position="148"/>
        <end position="179"/>
    </location>
</feature>
<dbReference type="InterPro" id="IPR000467">
    <property type="entry name" value="G_patch_dom"/>
</dbReference>
<organism evidence="6 7">
    <name type="scientific">Penaeus vannamei</name>
    <name type="common">Whiteleg shrimp</name>
    <name type="synonym">Litopenaeus vannamei</name>
    <dbReference type="NCBI Taxonomy" id="6689"/>
    <lineage>
        <taxon>Eukaryota</taxon>
        <taxon>Metazoa</taxon>
        <taxon>Ecdysozoa</taxon>
        <taxon>Arthropoda</taxon>
        <taxon>Crustacea</taxon>
        <taxon>Multicrustacea</taxon>
        <taxon>Malacostraca</taxon>
        <taxon>Eumalacostraca</taxon>
        <taxon>Eucarida</taxon>
        <taxon>Decapoda</taxon>
        <taxon>Dendrobranchiata</taxon>
        <taxon>Penaeoidea</taxon>
        <taxon>Penaeidae</taxon>
        <taxon>Penaeus</taxon>
    </lineage>
</organism>
<reference evidence="6 7" key="2">
    <citation type="submission" date="2019-01" db="EMBL/GenBank/DDBJ databases">
        <title>The decoding of complex shrimp genome reveals the adaptation for benthos swimmer, frequently molting mechanism and breeding impact on genome.</title>
        <authorList>
            <person name="Sun Y."/>
            <person name="Gao Y."/>
            <person name="Yu Y."/>
        </authorList>
    </citation>
    <scope>NUCLEOTIDE SEQUENCE [LARGE SCALE GENOMIC DNA]</scope>
    <source>
        <tissue evidence="6">Muscle</tissue>
    </source>
</reference>
<feature type="domain" description="G-patch" evidence="5">
    <location>
        <begin position="15"/>
        <end position="61"/>
    </location>
</feature>
<dbReference type="SUPFAM" id="SSF54768">
    <property type="entry name" value="dsRNA-binding domain-like"/>
    <property type="match status" value="1"/>
</dbReference>
<sequence>MAKFQGQLHNTAPITSLFGMKMMRKMGWTPGEGLGKHRKGTLEPLLVDVKTDRRGLHAKQESAPKKAAAPKLKEFDGKHPVSALIELCTKREWPPPEFDMIYDCGPDHKKNFLMKVIVNGHEFRPSVAASSKKLAKANAAAACLGSIKDLFPDPPEPKPTGDEGAKAAPPAAGETEAKV</sequence>
<dbReference type="SMART" id="SM00358">
    <property type="entry name" value="DSRM"/>
    <property type="match status" value="1"/>
</dbReference>
<feature type="compositionally biased region" description="Low complexity" evidence="3">
    <location>
        <begin position="166"/>
        <end position="179"/>
    </location>
</feature>
<gene>
    <name evidence="6" type="ORF">C7M84_024416</name>
</gene>
<protein>
    <submittedName>
        <fullName evidence="6">Uncharacterized protein</fullName>
    </submittedName>
</protein>
<evidence type="ECO:0000256" key="1">
    <source>
        <dbReference type="ARBA" id="ARBA00022884"/>
    </source>
</evidence>
<dbReference type="FunFam" id="3.30.160.20:FF:000007">
    <property type="entry name" value="Double-stranded RNA-binding protein Staufen homolog 1"/>
    <property type="match status" value="1"/>
</dbReference>
<dbReference type="OrthoDB" id="786951at2759"/>
<dbReference type="SMART" id="SM00443">
    <property type="entry name" value="G_patch"/>
    <property type="match status" value="1"/>
</dbReference>
<accession>A0A423U142</accession>
<dbReference type="Gene3D" id="3.30.160.20">
    <property type="match status" value="1"/>
</dbReference>
<comment type="caution">
    <text evidence="6">The sequence shown here is derived from an EMBL/GenBank/DDBJ whole genome shotgun (WGS) entry which is preliminary data.</text>
</comment>
<dbReference type="EMBL" id="QCYY01000825">
    <property type="protein sequence ID" value="ROT82421.1"/>
    <property type="molecule type" value="Genomic_DNA"/>
</dbReference>
<evidence type="ECO:0000256" key="3">
    <source>
        <dbReference type="SAM" id="MobiDB-lite"/>
    </source>
</evidence>
<dbReference type="GO" id="GO:0003723">
    <property type="term" value="F:RNA binding"/>
    <property type="evidence" value="ECO:0007669"/>
    <property type="project" value="UniProtKB-UniRule"/>
</dbReference>
<evidence type="ECO:0000259" key="5">
    <source>
        <dbReference type="PROSITE" id="PS50174"/>
    </source>
</evidence>
<dbReference type="PROSITE" id="PS50174">
    <property type="entry name" value="G_PATCH"/>
    <property type="match status" value="1"/>
</dbReference>
<dbReference type="Proteomes" id="UP000283509">
    <property type="component" value="Unassembled WGS sequence"/>
</dbReference>
<dbReference type="InterPro" id="IPR032922">
    <property type="entry name" value="SON"/>
</dbReference>